<dbReference type="GO" id="GO:0000976">
    <property type="term" value="F:transcription cis-regulatory region binding"/>
    <property type="evidence" value="ECO:0007669"/>
    <property type="project" value="TreeGrafter"/>
</dbReference>
<evidence type="ECO:0000256" key="3">
    <source>
        <dbReference type="ARBA" id="ARBA00023163"/>
    </source>
</evidence>
<dbReference type="InterPro" id="IPR010982">
    <property type="entry name" value="Lambda_DNA-bd_dom_sf"/>
</dbReference>
<evidence type="ECO:0000313" key="5">
    <source>
        <dbReference type="EMBL" id="RPE07975.1"/>
    </source>
</evidence>
<dbReference type="EMBL" id="RPDH01000002">
    <property type="protein sequence ID" value="RPE07975.1"/>
    <property type="molecule type" value="Genomic_DNA"/>
</dbReference>
<dbReference type="Proteomes" id="UP000278351">
    <property type="component" value="Unassembled WGS sequence"/>
</dbReference>
<proteinExistence type="predicted"/>
<keyword evidence="1" id="KW-0805">Transcription regulation</keyword>
<keyword evidence="3" id="KW-0804">Transcription</keyword>
<dbReference type="PANTHER" id="PTHR30146:SF144">
    <property type="entry name" value="LACI-FAMILY TRANSCRIPTION REGULATOR"/>
    <property type="match status" value="1"/>
</dbReference>
<feature type="domain" description="HTH lacI-type" evidence="4">
    <location>
        <begin position="10"/>
        <end position="64"/>
    </location>
</feature>
<dbReference type="RefSeq" id="WP_123846975.1">
    <property type="nucleotide sequence ID" value="NZ_RPDH01000002.1"/>
</dbReference>
<accession>A0A3N4PJI4</accession>
<dbReference type="InterPro" id="IPR025997">
    <property type="entry name" value="SBP_2_dom"/>
</dbReference>
<sequence length="354" mass="40560">MKSNQQEPNAGVKEIARRAKVSIATVDRVIHNRAGVSPKTKIKIERIIQELNYQPNILARRLASRKILNFAILIPAVSGETAFWEAPLAGIQQAEEEIRQFGIKIDRYLFDMNSKASFVKQSKAILKSKVDGILMAPSFIEESITFTNQLKEKNIPYVFINSDIPNQESLCYIGPDLFHSGYLSAHLMKYCIQPKDKILIVNVSHEIENHHHLLRKEEGFRAYFANNDKRILKIDIRQTNDRAVEKKVAETLAENTNVKAIFVTNSRVSNVAHYLETTGRADDYLLVGYDFLKENIAYLKKGVIDFLICQKPQEQGYKGIMALYQHLVHSAPVEKVSFMPIDIITKENYEFYRN</sequence>
<dbReference type="AlphaFoldDB" id="A0A3N4PJI4"/>
<evidence type="ECO:0000256" key="2">
    <source>
        <dbReference type="ARBA" id="ARBA00023125"/>
    </source>
</evidence>
<dbReference type="SMART" id="SM00354">
    <property type="entry name" value="HTH_LACI"/>
    <property type="match status" value="1"/>
</dbReference>
<dbReference type="CDD" id="cd01392">
    <property type="entry name" value="HTH_LacI"/>
    <property type="match status" value="1"/>
</dbReference>
<dbReference type="Gene3D" id="3.40.50.2300">
    <property type="match status" value="2"/>
</dbReference>
<dbReference type="Gene3D" id="1.10.260.40">
    <property type="entry name" value="lambda repressor-like DNA-binding domains"/>
    <property type="match status" value="1"/>
</dbReference>
<dbReference type="Pfam" id="PF00356">
    <property type="entry name" value="LacI"/>
    <property type="match status" value="1"/>
</dbReference>
<dbReference type="OrthoDB" id="628703at2"/>
<dbReference type="PROSITE" id="PS00356">
    <property type="entry name" value="HTH_LACI_1"/>
    <property type="match status" value="1"/>
</dbReference>
<name>A0A3N4PJI4_9BACT</name>
<reference evidence="5 6" key="1">
    <citation type="submission" date="2018-11" db="EMBL/GenBank/DDBJ databases">
        <title>Chitinophaga lutea sp.nov., isolate from arsenic contaminated soil.</title>
        <authorList>
            <person name="Zong Y."/>
        </authorList>
    </citation>
    <scope>NUCLEOTIDE SEQUENCE [LARGE SCALE GENOMIC DNA]</scope>
    <source>
        <strain evidence="5 6">ZY74</strain>
    </source>
</reference>
<gene>
    <name evidence="5" type="ORF">EGT74_12930</name>
</gene>
<dbReference type="Pfam" id="PF13407">
    <property type="entry name" value="Peripla_BP_4"/>
    <property type="match status" value="1"/>
</dbReference>
<dbReference type="PANTHER" id="PTHR30146">
    <property type="entry name" value="LACI-RELATED TRANSCRIPTIONAL REPRESSOR"/>
    <property type="match status" value="1"/>
</dbReference>
<dbReference type="GO" id="GO:0003700">
    <property type="term" value="F:DNA-binding transcription factor activity"/>
    <property type="evidence" value="ECO:0007669"/>
    <property type="project" value="TreeGrafter"/>
</dbReference>
<organism evidence="5 6">
    <name type="scientific">Chitinophaga lutea</name>
    <dbReference type="NCBI Taxonomy" id="2488634"/>
    <lineage>
        <taxon>Bacteria</taxon>
        <taxon>Pseudomonadati</taxon>
        <taxon>Bacteroidota</taxon>
        <taxon>Chitinophagia</taxon>
        <taxon>Chitinophagales</taxon>
        <taxon>Chitinophagaceae</taxon>
        <taxon>Chitinophaga</taxon>
    </lineage>
</organism>
<evidence type="ECO:0000259" key="4">
    <source>
        <dbReference type="PROSITE" id="PS50932"/>
    </source>
</evidence>
<evidence type="ECO:0000313" key="6">
    <source>
        <dbReference type="Proteomes" id="UP000278351"/>
    </source>
</evidence>
<evidence type="ECO:0000256" key="1">
    <source>
        <dbReference type="ARBA" id="ARBA00023015"/>
    </source>
</evidence>
<protein>
    <submittedName>
        <fullName evidence="5">LacI family DNA-binding transcriptional regulator</fullName>
    </submittedName>
</protein>
<keyword evidence="2 5" id="KW-0238">DNA-binding</keyword>
<dbReference type="SUPFAM" id="SSF53822">
    <property type="entry name" value="Periplasmic binding protein-like I"/>
    <property type="match status" value="1"/>
</dbReference>
<dbReference type="SUPFAM" id="SSF47413">
    <property type="entry name" value="lambda repressor-like DNA-binding domains"/>
    <property type="match status" value="1"/>
</dbReference>
<comment type="caution">
    <text evidence="5">The sequence shown here is derived from an EMBL/GenBank/DDBJ whole genome shotgun (WGS) entry which is preliminary data.</text>
</comment>
<dbReference type="CDD" id="cd06307">
    <property type="entry name" value="PBP1_sugar_binding"/>
    <property type="match status" value="1"/>
</dbReference>
<dbReference type="InterPro" id="IPR028082">
    <property type="entry name" value="Peripla_BP_I"/>
</dbReference>
<keyword evidence="6" id="KW-1185">Reference proteome</keyword>
<dbReference type="PROSITE" id="PS50932">
    <property type="entry name" value="HTH_LACI_2"/>
    <property type="match status" value="1"/>
</dbReference>
<dbReference type="InterPro" id="IPR000843">
    <property type="entry name" value="HTH_LacI"/>
</dbReference>